<protein>
    <submittedName>
        <fullName evidence="1">Uncharacterized protein</fullName>
    </submittedName>
</protein>
<evidence type="ECO:0000313" key="2">
    <source>
        <dbReference type="Proteomes" id="UP000826195"/>
    </source>
</evidence>
<evidence type="ECO:0000313" key="1">
    <source>
        <dbReference type="EMBL" id="KAH0547082.1"/>
    </source>
</evidence>
<dbReference type="AlphaFoldDB" id="A0AAV7I9Y0"/>
<sequence length="234" mass="25986">MYQPSENSSAERVSGVELKAYSVLYSSIQKWRISNKVPQIEIYPVKTIHSGRFGIAATALEANATPARKPVNTSYLTVGLNYLVNLYGASGTLMLLPVKRTEGALKFYEGVVSGWRVARGQKSRIRIAEYTIHKHYCPVSRDNKSPGLIGGAVGRSGGWAGVVRIDGRLPGKQTYSSLQNIITRTNEFDRALRVGLLPGCVTRQPQRHDRAWFVLWKTEDTMPINLLVHDAIIC</sequence>
<comment type="caution">
    <text evidence="1">The sequence shown here is derived from an EMBL/GenBank/DDBJ whole genome shotgun (WGS) entry which is preliminary data.</text>
</comment>
<dbReference type="Proteomes" id="UP000826195">
    <property type="component" value="Unassembled WGS sequence"/>
</dbReference>
<proteinExistence type="predicted"/>
<gene>
    <name evidence="1" type="ORF">KQX54_016991</name>
</gene>
<name>A0AAV7I9Y0_COTGL</name>
<keyword evidence="2" id="KW-1185">Reference proteome</keyword>
<reference evidence="1 2" key="1">
    <citation type="journal article" date="2021" name="J. Hered.">
        <title>A chromosome-level genome assembly of the parasitoid wasp, Cotesia glomerata (Hymenoptera: Braconidae).</title>
        <authorList>
            <person name="Pinto B.J."/>
            <person name="Weis J.J."/>
            <person name="Gamble T."/>
            <person name="Ode P.J."/>
            <person name="Paul R."/>
            <person name="Zaspel J.M."/>
        </authorList>
    </citation>
    <scope>NUCLEOTIDE SEQUENCE [LARGE SCALE GENOMIC DNA]</scope>
    <source>
        <strain evidence="1">CgM1</strain>
    </source>
</reference>
<accession>A0AAV7I9Y0</accession>
<organism evidence="1 2">
    <name type="scientific">Cotesia glomerata</name>
    <name type="common">Lepidopteran parasitic wasp</name>
    <name type="synonym">Apanteles glomeratus</name>
    <dbReference type="NCBI Taxonomy" id="32391"/>
    <lineage>
        <taxon>Eukaryota</taxon>
        <taxon>Metazoa</taxon>
        <taxon>Ecdysozoa</taxon>
        <taxon>Arthropoda</taxon>
        <taxon>Hexapoda</taxon>
        <taxon>Insecta</taxon>
        <taxon>Pterygota</taxon>
        <taxon>Neoptera</taxon>
        <taxon>Endopterygota</taxon>
        <taxon>Hymenoptera</taxon>
        <taxon>Apocrita</taxon>
        <taxon>Ichneumonoidea</taxon>
        <taxon>Braconidae</taxon>
        <taxon>Microgastrinae</taxon>
        <taxon>Cotesia</taxon>
    </lineage>
</organism>
<dbReference type="EMBL" id="JAHXZJ010002237">
    <property type="protein sequence ID" value="KAH0547082.1"/>
    <property type="molecule type" value="Genomic_DNA"/>
</dbReference>